<dbReference type="InterPro" id="IPR029069">
    <property type="entry name" value="HotDog_dom_sf"/>
</dbReference>
<sequence length="289" mass="31117">MPTTKTFDGKSGVADLVKAALPAIPVIGSLPGISKVGGYDGFVFTRPPVTVTREMVAPFAEVCGFELKDTLPLPYPHMLSFPLQLKALSDRSFPVPAMGMVHLDNSISQHRPIRIGETLDVEMSVGAAVPHPAGSIFLFKTAVRIDGELVWEETSAYLSRGKRNPDAEWPDTYERVPAGPVTWNLPANLGRKYGAVSGDINPIHLTPITAKALGFKRQIAHGFWTMARSVAAIDSRLPDAVKVDASFRKPTFLPSKVAFGSKPIPGGYAFSLTKSGSDTIHLLGRTQAL</sequence>
<gene>
    <name evidence="3" type="ORF">Back2_02720</name>
</gene>
<comment type="similarity">
    <text evidence="1">Belongs to the enoyl-CoA hydratase/isomerase family.</text>
</comment>
<reference evidence="3 4" key="1">
    <citation type="submission" date="2018-11" db="EMBL/GenBank/DDBJ databases">
        <title>Complete genome sequence of Nocardioides baekrokdamisoli strain KCTC 39748.</title>
        <authorList>
            <person name="Kang S.W."/>
            <person name="Lee K.C."/>
            <person name="Kim K.K."/>
            <person name="Kim J.S."/>
            <person name="Kim D.S."/>
            <person name="Ko S.H."/>
            <person name="Yang S.H."/>
            <person name="Shin Y.K."/>
            <person name="Lee J.S."/>
        </authorList>
    </citation>
    <scope>NUCLEOTIDE SEQUENCE [LARGE SCALE GENOMIC DNA]</scope>
    <source>
        <strain evidence="3 4">KCTC 39748</strain>
    </source>
</reference>
<dbReference type="PANTHER" id="PTHR43841:SF3">
    <property type="entry name" value="(3R)-HYDROXYACYL-ACP DEHYDRATASE SUBUNIT HADB"/>
    <property type="match status" value="1"/>
</dbReference>
<dbReference type="EMBL" id="AP019307">
    <property type="protein sequence ID" value="BBH15985.1"/>
    <property type="molecule type" value="Genomic_DNA"/>
</dbReference>
<accession>A0A3G9IIV4</accession>
<keyword evidence="4" id="KW-1185">Reference proteome</keyword>
<dbReference type="PANTHER" id="PTHR43841">
    <property type="entry name" value="3-HYDROXYACYL-THIOESTER DEHYDRATASE HTDX-RELATED"/>
    <property type="match status" value="1"/>
</dbReference>
<organism evidence="3 4">
    <name type="scientific">Nocardioides baekrokdamisoli</name>
    <dbReference type="NCBI Taxonomy" id="1804624"/>
    <lineage>
        <taxon>Bacteria</taxon>
        <taxon>Bacillati</taxon>
        <taxon>Actinomycetota</taxon>
        <taxon>Actinomycetes</taxon>
        <taxon>Propionibacteriales</taxon>
        <taxon>Nocardioidaceae</taxon>
        <taxon>Nocardioides</taxon>
    </lineage>
</organism>
<dbReference type="InterPro" id="IPR002539">
    <property type="entry name" value="MaoC-like_dom"/>
</dbReference>
<protein>
    <recommendedName>
        <fullName evidence="2">MaoC-like domain-containing protein</fullName>
    </recommendedName>
</protein>
<evidence type="ECO:0000313" key="4">
    <source>
        <dbReference type="Proteomes" id="UP000271573"/>
    </source>
</evidence>
<evidence type="ECO:0000313" key="3">
    <source>
        <dbReference type="EMBL" id="BBH15985.1"/>
    </source>
</evidence>
<evidence type="ECO:0000256" key="1">
    <source>
        <dbReference type="ARBA" id="ARBA00005254"/>
    </source>
</evidence>
<name>A0A3G9IIV4_9ACTN</name>
<dbReference type="KEGG" id="nbe:Back2_02720"/>
<dbReference type="AlphaFoldDB" id="A0A3G9IIV4"/>
<dbReference type="Proteomes" id="UP000271573">
    <property type="component" value="Chromosome"/>
</dbReference>
<dbReference type="OrthoDB" id="9774179at2"/>
<feature type="domain" description="MaoC-like" evidence="2">
    <location>
        <begin position="191"/>
        <end position="255"/>
    </location>
</feature>
<proteinExistence type="inferred from homology"/>
<dbReference type="Pfam" id="PF01575">
    <property type="entry name" value="MaoC_dehydratas"/>
    <property type="match status" value="1"/>
</dbReference>
<evidence type="ECO:0000259" key="2">
    <source>
        <dbReference type="Pfam" id="PF01575"/>
    </source>
</evidence>
<dbReference type="SUPFAM" id="SSF54637">
    <property type="entry name" value="Thioesterase/thiol ester dehydrase-isomerase"/>
    <property type="match status" value="2"/>
</dbReference>
<dbReference type="Gene3D" id="3.10.129.10">
    <property type="entry name" value="Hotdog Thioesterase"/>
    <property type="match status" value="1"/>
</dbReference>
<dbReference type="RefSeq" id="WP_125566063.1">
    <property type="nucleotide sequence ID" value="NZ_AP019307.1"/>
</dbReference>